<protein>
    <submittedName>
        <fullName evidence="1">Uncharacterized protein</fullName>
    </submittedName>
</protein>
<evidence type="ECO:0000313" key="1">
    <source>
        <dbReference type="EMBL" id="OJK03435.1"/>
    </source>
</evidence>
<keyword evidence="2" id="KW-1185">Reference proteome</keyword>
<proteinExistence type="predicted"/>
<organism evidence="1 2">
    <name type="scientific">Aspergillus aculeatus (strain ATCC 16872 / CBS 172.66 / WB 5094)</name>
    <dbReference type="NCBI Taxonomy" id="690307"/>
    <lineage>
        <taxon>Eukaryota</taxon>
        <taxon>Fungi</taxon>
        <taxon>Dikarya</taxon>
        <taxon>Ascomycota</taxon>
        <taxon>Pezizomycotina</taxon>
        <taxon>Eurotiomycetes</taxon>
        <taxon>Eurotiomycetidae</taxon>
        <taxon>Eurotiales</taxon>
        <taxon>Aspergillaceae</taxon>
        <taxon>Aspergillus</taxon>
        <taxon>Aspergillus subgen. Circumdati</taxon>
    </lineage>
</organism>
<accession>A0A1L9X4R1</accession>
<dbReference type="Proteomes" id="UP000184546">
    <property type="component" value="Unassembled WGS sequence"/>
</dbReference>
<dbReference type="VEuPathDB" id="FungiDB:ASPACDRAFT_56844"/>
<name>A0A1L9X4R1_ASPA1</name>
<gene>
    <name evidence="1" type="ORF">ASPACDRAFT_56844</name>
</gene>
<dbReference type="EMBL" id="KV878971">
    <property type="protein sequence ID" value="OJK03435.1"/>
    <property type="molecule type" value="Genomic_DNA"/>
</dbReference>
<dbReference type="OrthoDB" id="4426348at2759"/>
<dbReference type="RefSeq" id="XP_020059774.1">
    <property type="nucleotide sequence ID" value="XM_020203177.1"/>
</dbReference>
<dbReference type="GeneID" id="30976991"/>
<dbReference type="OMA" id="LFCEHIE"/>
<reference evidence="2" key="1">
    <citation type="journal article" date="2017" name="Genome Biol.">
        <title>Comparative genomics reveals high biological diversity and specific adaptations in the industrially and medically important fungal genus Aspergillus.</title>
        <authorList>
            <person name="de Vries R.P."/>
            <person name="Riley R."/>
            <person name="Wiebenga A."/>
            <person name="Aguilar-Osorio G."/>
            <person name="Amillis S."/>
            <person name="Uchima C.A."/>
            <person name="Anderluh G."/>
            <person name="Asadollahi M."/>
            <person name="Askin M."/>
            <person name="Barry K."/>
            <person name="Battaglia E."/>
            <person name="Bayram O."/>
            <person name="Benocci T."/>
            <person name="Braus-Stromeyer S.A."/>
            <person name="Caldana C."/>
            <person name="Canovas D."/>
            <person name="Cerqueira G.C."/>
            <person name="Chen F."/>
            <person name="Chen W."/>
            <person name="Choi C."/>
            <person name="Clum A."/>
            <person name="Dos Santos R.A."/>
            <person name="Damasio A.R."/>
            <person name="Diallinas G."/>
            <person name="Emri T."/>
            <person name="Fekete E."/>
            <person name="Flipphi M."/>
            <person name="Freyberg S."/>
            <person name="Gallo A."/>
            <person name="Gournas C."/>
            <person name="Habgood R."/>
            <person name="Hainaut M."/>
            <person name="Harispe M.L."/>
            <person name="Henrissat B."/>
            <person name="Hilden K.S."/>
            <person name="Hope R."/>
            <person name="Hossain A."/>
            <person name="Karabika E."/>
            <person name="Karaffa L."/>
            <person name="Karanyi Z."/>
            <person name="Krasevec N."/>
            <person name="Kuo A."/>
            <person name="Kusch H."/>
            <person name="LaButti K."/>
            <person name="Lagendijk E.L."/>
            <person name="Lapidus A."/>
            <person name="Levasseur A."/>
            <person name="Lindquist E."/>
            <person name="Lipzen A."/>
            <person name="Logrieco A.F."/>
            <person name="MacCabe A."/>
            <person name="Maekelae M.R."/>
            <person name="Malavazi I."/>
            <person name="Melin P."/>
            <person name="Meyer V."/>
            <person name="Mielnichuk N."/>
            <person name="Miskei M."/>
            <person name="Molnar A.P."/>
            <person name="Mule G."/>
            <person name="Ngan C.Y."/>
            <person name="Orejas M."/>
            <person name="Orosz E."/>
            <person name="Ouedraogo J.P."/>
            <person name="Overkamp K.M."/>
            <person name="Park H.-S."/>
            <person name="Perrone G."/>
            <person name="Piumi F."/>
            <person name="Punt P.J."/>
            <person name="Ram A.F."/>
            <person name="Ramon A."/>
            <person name="Rauscher S."/>
            <person name="Record E."/>
            <person name="Riano-Pachon D.M."/>
            <person name="Robert V."/>
            <person name="Roehrig J."/>
            <person name="Ruller R."/>
            <person name="Salamov A."/>
            <person name="Salih N.S."/>
            <person name="Samson R.A."/>
            <person name="Sandor E."/>
            <person name="Sanguinetti M."/>
            <person name="Schuetze T."/>
            <person name="Sepcic K."/>
            <person name="Shelest E."/>
            <person name="Sherlock G."/>
            <person name="Sophianopoulou V."/>
            <person name="Squina F.M."/>
            <person name="Sun H."/>
            <person name="Susca A."/>
            <person name="Todd R.B."/>
            <person name="Tsang A."/>
            <person name="Unkles S.E."/>
            <person name="van de Wiele N."/>
            <person name="van Rossen-Uffink D."/>
            <person name="Oliveira J.V."/>
            <person name="Vesth T.C."/>
            <person name="Visser J."/>
            <person name="Yu J.-H."/>
            <person name="Zhou M."/>
            <person name="Andersen M.R."/>
            <person name="Archer D.B."/>
            <person name="Baker S.E."/>
            <person name="Benoit I."/>
            <person name="Brakhage A.A."/>
            <person name="Braus G.H."/>
            <person name="Fischer R."/>
            <person name="Frisvad J.C."/>
            <person name="Goldman G.H."/>
            <person name="Houbraken J."/>
            <person name="Oakley B."/>
            <person name="Pocsi I."/>
            <person name="Scazzocchio C."/>
            <person name="Seiboth B."/>
            <person name="vanKuyk P.A."/>
            <person name="Wortman J."/>
            <person name="Dyer P.S."/>
            <person name="Grigoriev I.V."/>
        </authorList>
    </citation>
    <scope>NUCLEOTIDE SEQUENCE [LARGE SCALE GENOMIC DNA]</scope>
    <source>
        <strain evidence="2">ATCC 16872 / CBS 172.66 / WB 5094</strain>
    </source>
</reference>
<evidence type="ECO:0000313" key="2">
    <source>
        <dbReference type="Proteomes" id="UP000184546"/>
    </source>
</evidence>
<sequence length="262" mass="30579">MVDLLPPSKRLKISEELSPTQQDQVHQVLPAIEKLRDYSNIGQWLDDVHRVLETWQLEEYIDPSALRPATDDDGYIYWEQQANVIFSWLHLHISPTICEDPIFVSRQPRLPEDFINTVRDVVSRVSLETATHFWWSTIYMDPFDYRSFDGFFAAFRDLAKQAILVGVITPYQAFFVLHRHLPNLENVFTLPYAKYSDTIHCFGMAGECPKNMTEETFNLFCEHIEELPRSAYWTWKRVEFSGAMPKYIAHTQDALNLNAASI</sequence>
<dbReference type="AlphaFoldDB" id="A0A1L9X4R1"/>